<accession>A0A8R7NYH6</accession>
<reference evidence="1" key="3">
    <citation type="submission" date="2022-06" db="UniProtKB">
        <authorList>
            <consortium name="EnsemblPlants"/>
        </authorList>
    </citation>
    <scope>IDENTIFICATION</scope>
</reference>
<proteinExistence type="predicted"/>
<keyword evidence="2" id="KW-1185">Reference proteome</keyword>
<reference evidence="1" key="2">
    <citation type="submission" date="2018-03" db="EMBL/GenBank/DDBJ databases">
        <title>The Triticum urartu genome reveals the dynamic nature of wheat genome evolution.</title>
        <authorList>
            <person name="Ling H."/>
            <person name="Ma B."/>
            <person name="Shi X."/>
            <person name="Liu H."/>
            <person name="Dong L."/>
            <person name="Sun H."/>
            <person name="Cao Y."/>
            <person name="Gao Q."/>
            <person name="Zheng S."/>
            <person name="Li Y."/>
            <person name="Yu Y."/>
            <person name="Du H."/>
            <person name="Qi M."/>
            <person name="Li Y."/>
            <person name="Yu H."/>
            <person name="Cui Y."/>
            <person name="Wang N."/>
            <person name="Chen C."/>
            <person name="Wu H."/>
            <person name="Zhao Y."/>
            <person name="Zhang J."/>
            <person name="Li Y."/>
            <person name="Zhou W."/>
            <person name="Zhang B."/>
            <person name="Hu W."/>
            <person name="Eijk M."/>
            <person name="Tang J."/>
            <person name="Witsenboer H."/>
            <person name="Zhao S."/>
            <person name="Li Z."/>
            <person name="Zhang A."/>
            <person name="Wang D."/>
            <person name="Liang C."/>
        </authorList>
    </citation>
    <scope>NUCLEOTIDE SEQUENCE [LARGE SCALE GENOMIC DNA]</scope>
    <source>
        <strain evidence="1">cv. G1812</strain>
    </source>
</reference>
<dbReference type="AlphaFoldDB" id="A0A8R7NYH6"/>
<protein>
    <submittedName>
        <fullName evidence="1">Uncharacterized protein</fullName>
    </submittedName>
</protein>
<reference evidence="2" key="1">
    <citation type="journal article" date="2013" name="Nature">
        <title>Draft genome of the wheat A-genome progenitor Triticum urartu.</title>
        <authorList>
            <person name="Ling H.Q."/>
            <person name="Zhao S."/>
            <person name="Liu D."/>
            <person name="Wang J."/>
            <person name="Sun H."/>
            <person name="Zhang C."/>
            <person name="Fan H."/>
            <person name="Li D."/>
            <person name="Dong L."/>
            <person name="Tao Y."/>
            <person name="Gao C."/>
            <person name="Wu H."/>
            <person name="Li Y."/>
            <person name="Cui Y."/>
            <person name="Guo X."/>
            <person name="Zheng S."/>
            <person name="Wang B."/>
            <person name="Yu K."/>
            <person name="Liang Q."/>
            <person name="Yang W."/>
            <person name="Lou X."/>
            <person name="Chen J."/>
            <person name="Feng M."/>
            <person name="Jian J."/>
            <person name="Zhang X."/>
            <person name="Luo G."/>
            <person name="Jiang Y."/>
            <person name="Liu J."/>
            <person name="Wang Z."/>
            <person name="Sha Y."/>
            <person name="Zhang B."/>
            <person name="Wu H."/>
            <person name="Tang D."/>
            <person name="Shen Q."/>
            <person name="Xue P."/>
            <person name="Zou S."/>
            <person name="Wang X."/>
            <person name="Liu X."/>
            <person name="Wang F."/>
            <person name="Yang Y."/>
            <person name="An X."/>
            <person name="Dong Z."/>
            <person name="Zhang K."/>
            <person name="Zhang X."/>
            <person name="Luo M.C."/>
            <person name="Dvorak J."/>
            <person name="Tong Y."/>
            <person name="Wang J."/>
            <person name="Yang H."/>
            <person name="Li Z."/>
            <person name="Wang D."/>
            <person name="Zhang A."/>
            <person name="Wang J."/>
        </authorList>
    </citation>
    <scope>NUCLEOTIDE SEQUENCE</scope>
    <source>
        <strain evidence="2">cv. G1812</strain>
    </source>
</reference>
<dbReference type="Proteomes" id="UP000015106">
    <property type="component" value="Chromosome 1"/>
</dbReference>
<dbReference type="EnsemblPlants" id="TuG1812G0100001735.01.T01">
    <property type="protein sequence ID" value="TuG1812G0100001735.01.T01.cds445702"/>
    <property type="gene ID" value="TuG1812G0100001735.01"/>
</dbReference>
<organism evidence="1 2">
    <name type="scientific">Triticum urartu</name>
    <name type="common">Red wild einkorn</name>
    <name type="synonym">Crithodium urartu</name>
    <dbReference type="NCBI Taxonomy" id="4572"/>
    <lineage>
        <taxon>Eukaryota</taxon>
        <taxon>Viridiplantae</taxon>
        <taxon>Streptophyta</taxon>
        <taxon>Embryophyta</taxon>
        <taxon>Tracheophyta</taxon>
        <taxon>Spermatophyta</taxon>
        <taxon>Magnoliopsida</taxon>
        <taxon>Liliopsida</taxon>
        <taxon>Poales</taxon>
        <taxon>Poaceae</taxon>
        <taxon>BOP clade</taxon>
        <taxon>Pooideae</taxon>
        <taxon>Triticodae</taxon>
        <taxon>Triticeae</taxon>
        <taxon>Triticinae</taxon>
        <taxon>Triticum</taxon>
    </lineage>
</organism>
<sequence length="111" mass="11809">MAARHALFGRPMTRACRQFACAGAPEVAVAAPDRPMVVGGTLSTTSALLQLCHHRPPPSQQIDSMVIGFPSRHRCLLLPPLKVVASANEGSSIAFIVQLWLDASSAPTTMF</sequence>
<dbReference type="Gramene" id="TuG1812G0100001735.01.T01">
    <property type="protein sequence ID" value="TuG1812G0100001735.01.T01.cds445702"/>
    <property type="gene ID" value="TuG1812G0100001735.01"/>
</dbReference>
<name>A0A8R7NYH6_TRIUA</name>
<evidence type="ECO:0000313" key="1">
    <source>
        <dbReference type="EnsemblPlants" id="TuG1812G0100001735.01.T01.cds445702"/>
    </source>
</evidence>
<evidence type="ECO:0000313" key="2">
    <source>
        <dbReference type="Proteomes" id="UP000015106"/>
    </source>
</evidence>